<accession>Q6Z4W8</accession>
<feature type="region of interest" description="Disordered" evidence="1">
    <location>
        <begin position="1"/>
        <end position="47"/>
    </location>
</feature>
<dbReference type="InterPro" id="IPR008552">
    <property type="entry name" value="DUF834"/>
</dbReference>
<reference evidence="3" key="1">
    <citation type="submission" date="2001-09" db="EMBL/GenBank/DDBJ databases">
        <title>Oryza sativa nipponbare(GA3) genomic DNA, chromosome 8, BAC clone:OJ1014_B05.</title>
        <authorList>
            <person name="Sasaki T."/>
            <person name="Matsumoto T."/>
            <person name="Yamamoto K."/>
        </authorList>
    </citation>
    <scope>NUCLEOTIDE SEQUENCE</scope>
</reference>
<feature type="domain" description="DUF834" evidence="2">
    <location>
        <begin position="23"/>
        <end position="63"/>
    </location>
</feature>
<dbReference type="EMBL" id="AP005163">
    <property type="protein sequence ID" value="BAC99730.1"/>
    <property type="molecule type" value="Genomic_DNA"/>
</dbReference>
<evidence type="ECO:0000313" key="5">
    <source>
        <dbReference type="Proteomes" id="UP000000763"/>
    </source>
</evidence>
<reference evidence="5" key="4">
    <citation type="journal article" date="2008" name="Nucleic Acids Res.">
        <title>The rice annotation project database (RAP-DB): 2008 update.</title>
        <authorList>
            <consortium name="The rice annotation project (RAP)"/>
        </authorList>
    </citation>
    <scope>GENOME REANNOTATION</scope>
    <source>
        <strain evidence="5">cv. Nipponbare</strain>
    </source>
</reference>
<name>Q6Z4W8_ORYSJ</name>
<evidence type="ECO:0000259" key="2">
    <source>
        <dbReference type="Pfam" id="PF05754"/>
    </source>
</evidence>
<reference evidence="4" key="2">
    <citation type="submission" date="2002-05" db="EMBL/GenBank/DDBJ databases">
        <title>Oryza sativa nipponbare(GA3) genomic DNA, chromosome 8, BAC clone:OSJNBa0053M06.</title>
        <authorList>
            <person name="Sasaki T."/>
            <person name="Matsumoto T."/>
            <person name="Katayose Y."/>
        </authorList>
    </citation>
    <scope>NUCLEOTIDE SEQUENCE</scope>
</reference>
<gene>
    <name evidence="3" type="ORF">OJ1014_B05.4</name>
    <name evidence="4" type="ORF">OSJNBa0053M06.37</name>
</gene>
<reference evidence="5" key="3">
    <citation type="journal article" date="2005" name="Nature">
        <title>The map-based sequence of the rice genome.</title>
        <authorList>
            <consortium name="International rice genome sequencing project (IRGSP)"/>
            <person name="Matsumoto T."/>
            <person name="Wu J."/>
            <person name="Kanamori H."/>
            <person name="Katayose Y."/>
            <person name="Fujisawa M."/>
            <person name="Namiki N."/>
            <person name="Mizuno H."/>
            <person name="Yamamoto K."/>
            <person name="Antonio B.A."/>
            <person name="Baba T."/>
            <person name="Sakata K."/>
            <person name="Nagamura Y."/>
            <person name="Aoki H."/>
            <person name="Arikawa K."/>
            <person name="Arita K."/>
            <person name="Bito T."/>
            <person name="Chiden Y."/>
            <person name="Fujitsuka N."/>
            <person name="Fukunaka R."/>
            <person name="Hamada M."/>
            <person name="Harada C."/>
            <person name="Hayashi A."/>
            <person name="Hijishita S."/>
            <person name="Honda M."/>
            <person name="Hosokawa S."/>
            <person name="Ichikawa Y."/>
            <person name="Idonuma A."/>
            <person name="Iijima M."/>
            <person name="Ikeda M."/>
            <person name="Ikeno M."/>
            <person name="Ito K."/>
            <person name="Ito S."/>
            <person name="Ito T."/>
            <person name="Ito Y."/>
            <person name="Ito Y."/>
            <person name="Iwabuchi A."/>
            <person name="Kamiya K."/>
            <person name="Karasawa W."/>
            <person name="Kurita K."/>
            <person name="Katagiri S."/>
            <person name="Kikuta A."/>
            <person name="Kobayashi H."/>
            <person name="Kobayashi N."/>
            <person name="Machita K."/>
            <person name="Maehara T."/>
            <person name="Masukawa M."/>
            <person name="Mizubayashi T."/>
            <person name="Mukai Y."/>
            <person name="Nagasaki H."/>
            <person name="Nagata Y."/>
            <person name="Naito S."/>
            <person name="Nakashima M."/>
            <person name="Nakama Y."/>
            <person name="Nakamichi Y."/>
            <person name="Nakamura M."/>
            <person name="Meguro A."/>
            <person name="Negishi M."/>
            <person name="Ohta I."/>
            <person name="Ohta T."/>
            <person name="Okamoto M."/>
            <person name="Ono N."/>
            <person name="Saji S."/>
            <person name="Sakaguchi M."/>
            <person name="Sakai K."/>
            <person name="Shibata M."/>
            <person name="Shimokawa T."/>
            <person name="Song J."/>
            <person name="Takazaki Y."/>
            <person name="Terasawa K."/>
            <person name="Tsugane M."/>
            <person name="Tsuji K."/>
            <person name="Ueda S."/>
            <person name="Waki K."/>
            <person name="Yamagata H."/>
            <person name="Yamamoto M."/>
            <person name="Yamamoto S."/>
            <person name="Yamane H."/>
            <person name="Yoshiki S."/>
            <person name="Yoshihara R."/>
            <person name="Yukawa K."/>
            <person name="Zhong H."/>
            <person name="Yano M."/>
            <person name="Yuan Q."/>
            <person name="Ouyang S."/>
            <person name="Liu J."/>
            <person name="Jones K.M."/>
            <person name="Gansberger K."/>
            <person name="Moffat K."/>
            <person name="Hill J."/>
            <person name="Bera J."/>
            <person name="Fadrosh D."/>
            <person name="Jin S."/>
            <person name="Johri S."/>
            <person name="Kim M."/>
            <person name="Overton L."/>
            <person name="Reardon M."/>
            <person name="Tsitrin T."/>
            <person name="Vuong H."/>
            <person name="Weaver B."/>
            <person name="Ciecko A."/>
            <person name="Tallon L."/>
            <person name="Jackson J."/>
            <person name="Pai G."/>
            <person name="Aken S.V."/>
            <person name="Utterback T."/>
            <person name="Reidmuller S."/>
            <person name="Feldblyum T."/>
            <person name="Hsiao J."/>
            <person name="Zismann V."/>
            <person name="Iobst S."/>
            <person name="de Vazeille A.R."/>
            <person name="Buell C.R."/>
            <person name="Ying K."/>
            <person name="Li Y."/>
            <person name="Lu T."/>
            <person name="Huang Y."/>
            <person name="Zhao Q."/>
            <person name="Feng Q."/>
            <person name="Zhang L."/>
            <person name="Zhu J."/>
            <person name="Weng Q."/>
            <person name="Mu J."/>
            <person name="Lu Y."/>
            <person name="Fan D."/>
            <person name="Liu Y."/>
            <person name="Guan J."/>
            <person name="Zhang Y."/>
            <person name="Yu S."/>
            <person name="Liu X."/>
            <person name="Zhang Y."/>
            <person name="Hong G."/>
            <person name="Han B."/>
            <person name="Choisne N."/>
            <person name="Demange N."/>
            <person name="Orjeda G."/>
            <person name="Samain S."/>
            <person name="Cattolico L."/>
            <person name="Pelletier E."/>
            <person name="Couloux A."/>
            <person name="Segurens B."/>
            <person name="Wincker P."/>
            <person name="D'Hont A."/>
            <person name="Scarpelli C."/>
            <person name="Weissenbach J."/>
            <person name="Salanoubat M."/>
            <person name="Quetier F."/>
            <person name="Yu Y."/>
            <person name="Kim H.R."/>
            <person name="Rambo T."/>
            <person name="Currie J."/>
            <person name="Collura K."/>
            <person name="Luo M."/>
            <person name="Yang T."/>
            <person name="Ammiraju J.S.S."/>
            <person name="Engler F."/>
            <person name="Soderlund C."/>
            <person name="Wing R.A."/>
            <person name="Palmer L.E."/>
            <person name="de la Bastide M."/>
            <person name="Spiegel L."/>
            <person name="Nascimento L."/>
            <person name="Zutavern T."/>
            <person name="O'Shaughnessy A."/>
            <person name="Dike S."/>
            <person name="Dedhia N."/>
            <person name="Preston R."/>
            <person name="Balija V."/>
            <person name="McCombie W.R."/>
            <person name="Chow T."/>
            <person name="Chen H."/>
            <person name="Chung M."/>
            <person name="Chen C."/>
            <person name="Shaw J."/>
            <person name="Wu H."/>
            <person name="Hsiao K."/>
            <person name="Chao Y."/>
            <person name="Chu M."/>
            <person name="Cheng C."/>
            <person name="Hour A."/>
            <person name="Lee P."/>
            <person name="Lin S."/>
            <person name="Lin Y."/>
            <person name="Liou J."/>
            <person name="Liu S."/>
            <person name="Hsing Y."/>
            <person name="Raghuvanshi S."/>
            <person name="Mohanty A."/>
            <person name="Bharti A.K."/>
            <person name="Gaur A."/>
            <person name="Gupta V."/>
            <person name="Kumar D."/>
            <person name="Ravi V."/>
            <person name="Vij S."/>
            <person name="Kapur A."/>
            <person name="Khurana P."/>
            <person name="Khurana P."/>
            <person name="Khurana J.P."/>
            <person name="Tyagi A.K."/>
            <person name="Gaikwad K."/>
            <person name="Singh A."/>
            <person name="Dalal V."/>
            <person name="Srivastava S."/>
            <person name="Dixit A."/>
            <person name="Pal A.K."/>
            <person name="Ghazi I.A."/>
            <person name="Yadav M."/>
            <person name="Pandit A."/>
            <person name="Bhargava A."/>
            <person name="Sureshbabu K."/>
            <person name="Batra K."/>
            <person name="Sharma T.R."/>
            <person name="Mohapatra T."/>
            <person name="Singh N.K."/>
            <person name="Messing J."/>
            <person name="Nelson A.B."/>
            <person name="Fuks G."/>
            <person name="Kavchok S."/>
            <person name="Keizer G."/>
            <person name="Linton E."/>
            <person name="Llaca V."/>
            <person name="Song R."/>
            <person name="Tanyolac B."/>
            <person name="Young S."/>
            <person name="Ho-Il K."/>
            <person name="Hahn J.H."/>
            <person name="Sangsakoo G."/>
            <person name="Vanavichit A."/>
            <person name="de Mattos Luiz.A.T."/>
            <person name="Zimmer P.D."/>
            <person name="Malone G."/>
            <person name="Dellagostin O."/>
            <person name="de Oliveira A.C."/>
            <person name="Bevan M."/>
            <person name="Bancroft I."/>
            <person name="Minx P."/>
            <person name="Cordum H."/>
            <person name="Wilson R."/>
            <person name="Cheng Z."/>
            <person name="Jin W."/>
            <person name="Jiang J."/>
            <person name="Leong S.A."/>
            <person name="Iwama H."/>
            <person name="Gojobori T."/>
            <person name="Itoh T."/>
            <person name="Niimura Y."/>
            <person name="Fujii Y."/>
            <person name="Habara T."/>
            <person name="Sakai H."/>
            <person name="Sato Y."/>
            <person name="Wilson G."/>
            <person name="Kumar K."/>
            <person name="McCouch S."/>
            <person name="Juretic N."/>
            <person name="Hoen D."/>
            <person name="Wright S."/>
            <person name="Bruskiewich R."/>
            <person name="Bureau T."/>
            <person name="Miyao A."/>
            <person name="Hirochika H."/>
            <person name="Nishikawa T."/>
            <person name="Kadowaki K."/>
            <person name="Sugiura M."/>
            <person name="Burr B."/>
            <person name="Sasaki T."/>
        </authorList>
    </citation>
    <scope>NUCLEOTIDE SEQUENCE [LARGE SCALE GENOMIC DNA]</scope>
    <source>
        <strain evidence="5">cv. Nipponbare</strain>
    </source>
</reference>
<dbReference type="Proteomes" id="UP000000763">
    <property type="component" value="Chromosome 8"/>
</dbReference>
<evidence type="ECO:0000256" key="1">
    <source>
        <dbReference type="SAM" id="MobiDB-lite"/>
    </source>
</evidence>
<evidence type="ECO:0000313" key="4">
    <source>
        <dbReference type="EMBL" id="BAC99730.1"/>
    </source>
</evidence>
<dbReference type="EMBL" id="AP004130">
    <property type="protein sequence ID" value="BAC99460.1"/>
    <property type="molecule type" value="Genomic_DNA"/>
</dbReference>
<evidence type="ECO:0000313" key="3">
    <source>
        <dbReference type="EMBL" id="BAC99460.1"/>
    </source>
</evidence>
<organism evidence="4 5">
    <name type="scientific">Oryza sativa subsp. japonica</name>
    <name type="common">Rice</name>
    <dbReference type="NCBI Taxonomy" id="39947"/>
    <lineage>
        <taxon>Eukaryota</taxon>
        <taxon>Viridiplantae</taxon>
        <taxon>Streptophyta</taxon>
        <taxon>Embryophyta</taxon>
        <taxon>Tracheophyta</taxon>
        <taxon>Spermatophyta</taxon>
        <taxon>Magnoliopsida</taxon>
        <taxon>Liliopsida</taxon>
        <taxon>Poales</taxon>
        <taxon>Poaceae</taxon>
        <taxon>BOP clade</taxon>
        <taxon>Oryzoideae</taxon>
        <taxon>Oryzeae</taxon>
        <taxon>Oryzinae</taxon>
        <taxon>Oryza</taxon>
        <taxon>Oryza sativa</taxon>
    </lineage>
</organism>
<dbReference type="AlphaFoldDB" id="Q6Z4W8"/>
<proteinExistence type="predicted"/>
<feature type="compositionally biased region" description="Basic and acidic residues" evidence="1">
    <location>
        <begin position="1"/>
        <end position="10"/>
    </location>
</feature>
<sequence length="148" mass="15923">MTDSDGRRPATLDNSGDDQRDGRWPATSSKRRRGTVHGGDGVSATFGDNGRVAGLHFAAANPMDFGLMATTGFPGSSAQGNQLLGLLLTLRSREMWWHRRASAEAAANGGWSGCRRRREKTNAATALQATVERGRGGGRKRRGRGHYL</sequence>
<dbReference type="Pfam" id="PF05754">
    <property type="entry name" value="DUF834"/>
    <property type="match status" value="1"/>
</dbReference>
<protein>
    <recommendedName>
        <fullName evidence="2">DUF834 domain-containing protein</fullName>
    </recommendedName>
</protein>